<evidence type="ECO:0000313" key="1">
    <source>
        <dbReference type="EMBL" id="AOG16149.1"/>
    </source>
</evidence>
<gene>
    <name evidence="1" type="ORF">B_023</name>
</gene>
<accession>A0A1W5N045</accession>
<proteinExistence type="predicted"/>
<name>A0A1W5N045_9CAUD</name>
<keyword evidence="2" id="KW-1185">Reference proteome</keyword>
<reference evidence="1 2" key="1">
    <citation type="journal article" date="2017" name="Int. J. Food Microbiol.">
        <title>Investigating the biocontrol and anti-biofilm potential of a three phage cocktail against Cronobacter sakazakii in different brands of infant formula.</title>
        <authorList>
            <person name="Endersen L."/>
            <person name="Buttimer C."/>
            <person name="Nevin E."/>
            <person name="Coffey A."/>
            <person name="Neve H."/>
            <person name="Oliveira H."/>
            <person name="Lavigne R."/>
            <person name="O'Mahony J."/>
        </authorList>
    </citation>
    <scope>NUCLEOTIDE SEQUENCE [LARGE SCALE GENOMIC DNA]</scope>
</reference>
<dbReference type="EMBL" id="KX431559">
    <property type="protein sequence ID" value="AOG16149.1"/>
    <property type="molecule type" value="Genomic_DNA"/>
</dbReference>
<protein>
    <submittedName>
        <fullName evidence="1">Uncharacterized protein</fullName>
    </submittedName>
</protein>
<evidence type="ECO:0000313" key="2">
    <source>
        <dbReference type="Proteomes" id="UP000223496"/>
    </source>
</evidence>
<organism evidence="1 2">
    <name type="scientific">Cronobacter phage vB_CsaM_leB</name>
    <dbReference type="NCBI Taxonomy" id="1885242"/>
    <lineage>
        <taxon>Viruses</taxon>
        <taxon>Duplodnaviria</taxon>
        <taxon>Heunggongvirae</taxon>
        <taxon>Uroviricota</taxon>
        <taxon>Caudoviricetes</taxon>
        <taxon>Pantevenvirales</taxon>
        <taxon>Straboviridae</taxon>
        <taxon>Pseudotevenvirus</taxon>
        <taxon>Pseudotevenvirus leb</taxon>
    </lineage>
</organism>
<dbReference type="Proteomes" id="UP000223496">
    <property type="component" value="Segment"/>
</dbReference>
<sequence length="103" mass="12065">MDINIMKKDISIQIPRLHAEAIADLIFKTPVQELPHFIDRDVLDEFTEAVENANRLEKAIYHSGLRQFGMMTLQSKEFETFDINPEVALTLAYFMEDYKRRTS</sequence>